<dbReference type="EMBL" id="QJSW01000014">
    <property type="protein sequence ID" value="PYE47402.1"/>
    <property type="molecule type" value="Genomic_DNA"/>
</dbReference>
<accession>A0A2V4VM96</accession>
<sequence length="54" mass="6245">MDLMNNLCKKFQLKRRKLKFYVEFGLLRGGDKWEVIYHGKQGNFICTGFDGSGG</sequence>
<evidence type="ECO:0000313" key="1">
    <source>
        <dbReference type="EMBL" id="PYE47402.1"/>
    </source>
</evidence>
<reference evidence="1 2" key="1">
    <citation type="submission" date="2018-06" db="EMBL/GenBank/DDBJ databases">
        <title>Genomic Encyclopedia of Type Strains, Phase III (KMG-III): the genomes of soil and plant-associated and newly described type strains.</title>
        <authorList>
            <person name="Whitman W."/>
        </authorList>
    </citation>
    <scope>NUCLEOTIDE SEQUENCE [LARGE SCALE GENOMIC DNA]</scope>
    <source>
        <strain evidence="1 2">CECT 7022</strain>
    </source>
</reference>
<gene>
    <name evidence="1" type="ORF">DFQ00_114144</name>
</gene>
<name>A0A2V4VM96_PAEBA</name>
<proteinExistence type="predicted"/>
<dbReference type="Proteomes" id="UP000247790">
    <property type="component" value="Unassembled WGS sequence"/>
</dbReference>
<organism evidence="1 2">
    <name type="scientific">Paenibacillus barcinonensis</name>
    <dbReference type="NCBI Taxonomy" id="198119"/>
    <lineage>
        <taxon>Bacteria</taxon>
        <taxon>Bacillati</taxon>
        <taxon>Bacillota</taxon>
        <taxon>Bacilli</taxon>
        <taxon>Bacillales</taxon>
        <taxon>Paenibacillaceae</taxon>
        <taxon>Paenibacillus</taxon>
    </lineage>
</organism>
<evidence type="ECO:0000313" key="2">
    <source>
        <dbReference type="Proteomes" id="UP000247790"/>
    </source>
</evidence>
<protein>
    <submittedName>
        <fullName evidence="1">Uncharacterized protein</fullName>
    </submittedName>
</protein>
<comment type="caution">
    <text evidence="1">The sequence shown here is derived from an EMBL/GenBank/DDBJ whole genome shotgun (WGS) entry which is preliminary data.</text>
</comment>
<dbReference type="AlphaFoldDB" id="A0A2V4VM96"/>